<protein>
    <submittedName>
        <fullName evidence="1">Uncharacterized protein</fullName>
    </submittedName>
</protein>
<evidence type="ECO:0000313" key="2">
    <source>
        <dbReference type="Proteomes" id="UP001238540"/>
    </source>
</evidence>
<accession>A0ABT8BVV1</accession>
<gene>
    <name evidence="1" type="ORF">QWZ16_13840</name>
</gene>
<reference evidence="2" key="1">
    <citation type="journal article" date="2019" name="Int. J. Syst. Evol. Microbiol.">
        <title>The Global Catalogue of Microorganisms (GCM) 10K type strain sequencing project: providing services to taxonomists for standard genome sequencing and annotation.</title>
        <authorList>
            <consortium name="The Broad Institute Genomics Platform"/>
            <consortium name="The Broad Institute Genome Sequencing Center for Infectious Disease"/>
            <person name="Wu L."/>
            <person name="Ma J."/>
        </authorList>
    </citation>
    <scope>NUCLEOTIDE SEQUENCE [LARGE SCALE GENOMIC DNA]</scope>
    <source>
        <strain evidence="2">CECT 7398</strain>
    </source>
</reference>
<dbReference type="EMBL" id="JAUFQC010000001">
    <property type="protein sequence ID" value="MDN3610783.1"/>
    <property type="molecule type" value="Genomic_DNA"/>
</dbReference>
<dbReference type="RefSeq" id="WP_290312289.1">
    <property type="nucleotide sequence ID" value="NZ_JAUFQC010000001.1"/>
</dbReference>
<organism evidence="1 2">
    <name type="scientific">Vibrio ostreicida</name>
    <dbReference type="NCBI Taxonomy" id="526588"/>
    <lineage>
        <taxon>Bacteria</taxon>
        <taxon>Pseudomonadati</taxon>
        <taxon>Pseudomonadota</taxon>
        <taxon>Gammaproteobacteria</taxon>
        <taxon>Vibrionales</taxon>
        <taxon>Vibrionaceae</taxon>
        <taxon>Vibrio</taxon>
    </lineage>
</organism>
<keyword evidence="2" id="KW-1185">Reference proteome</keyword>
<name>A0ABT8BVV1_9VIBR</name>
<sequence length="46" mass="5277">MYRRRDSIIETNIDVCAIEQPLYGSAESQGKRYLFADGDVKPMIII</sequence>
<evidence type="ECO:0000313" key="1">
    <source>
        <dbReference type="EMBL" id="MDN3610783.1"/>
    </source>
</evidence>
<proteinExistence type="predicted"/>
<dbReference type="Proteomes" id="UP001238540">
    <property type="component" value="Unassembled WGS sequence"/>
</dbReference>
<comment type="caution">
    <text evidence="1">The sequence shown here is derived from an EMBL/GenBank/DDBJ whole genome shotgun (WGS) entry which is preliminary data.</text>
</comment>